<accession>A0A8S1HUC0</accession>
<feature type="compositionally biased region" description="Polar residues" evidence="1">
    <location>
        <begin position="206"/>
        <end position="218"/>
    </location>
</feature>
<keyword evidence="3" id="KW-1185">Reference proteome</keyword>
<gene>
    <name evidence="2" type="ORF">CAUJ_LOCUS14804</name>
</gene>
<organism evidence="2 3">
    <name type="scientific">Caenorhabditis auriculariae</name>
    <dbReference type="NCBI Taxonomy" id="2777116"/>
    <lineage>
        <taxon>Eukaryota</taxon>
        <taxon>Metazoa</taxon>
        <taxon>Ecdysozoa</taxon>
        <taxon>Nematoda</taxon>
        <taxon>Chromadorea</taxon>
        <taxon>Rhabditida</taxon>
        <taxon>Rhabditina</taxon>
        <taxon>Rhabditomorpha</taxon>
        <taxon>Rhabditoidea</taxon>
        <taxon>Rhabditidae</taxon>
        <taxon>Peloderinae</taxon>
        <taxon>Caenorhabditis</taxon>
    </lineage>
</organism>
<comment type="caution">
    <text evidence="2">The sequence shown here is derived from an EMBL/GenBank/DDBJ whole genome shotgun (WGS) entry which is preliminary data.</text>
</comment>
<dbReference type="AlphaFoldDB" id="A0A8S1HUC0"/>
<feature type="region of interest" description="Disordered" evidence="1">
    <location>
        <begin position="96"/>
        <end position="222"/>
    </location>
</feature>
<protein>
    <recommendedName>
        <fullName evidence="4">PWWP domain-containing protein</fullName>
    </recommendedName>
</protein>
<sequence length="368" mass="41407">MTVTATGGVQKGDVIWVPYRKGPMWPALVQHVYPKKITYVFFPVPKDEGKKSMTFSSPPKAIFALKIDENLESKSSKELVEAFKDAVKYLKEKGIDRGSSIKSRDEEESEEQKSTEPLSPKKTEKPKTAEKRTNSDKDEAPEAKKSARIMTKLAPASPEKKLKAKEKPKKAKMEKSEASSASSEASSAPGVISRRTNRIPVEANKDSSGPIQRSTSFTGPLKPKEKKQLLENIRKSLDRYFKEHWKLSKKYTRPPLYAMNISFDFRDYFTEEDCFTVEQLVDRLLDLVKKEDVGFSGAAAIHFVAKILFPEIVIGALMETRSLDRVTAAKLYGHLKTFKKMGRYGEMVSGPLEALVQVACQERESLSE</sequence>
<reference evidence="2" key="1">
    <citation type="submission" date="2020-10" db="EMBL/GenBank/DDBJ databases">
        <authorList>
            <person name="Kikuchi T."/>
        </authorList>
    </citation>
    <scope>NUCLEOTIDE SEQUENCE</scope>
    <source>
        <strain evidence="2">NKZ352</strain>
    </source>
</reference>
<dbReference type="SUPFAM" id="SSF63748">
    <property type="entry name" value="Tudor/PWWP/MBT"/>
    <property type="match status" value="1"/>
</dbReference>
<dbReference type="EMBL" id="CAJGYM010000143">
    <property type="protein sequence ID" value="CAD6198899.1"/>
    <property type="molecule type" value="Genomic_DNA"/>
</dbReference>
<name>A0A8S1HUC0_9PELO</name>
<feature type="compositionally biased region" description="Low complexity" evidence="1">
    <location>
        <begin position="178"/>
        <end position="189"/>
    </location>
</feature>
<evidence type="ECO:0000313" key="3">
    <source>
        <dbReference type="Proteomes" id="UP000835052"/>
    </source>
</evidence>
<evidence type="ECO:0008006" key="4">
    <source>
        <dbReference type="Google" id="ProtNLM"/>
    </source>
</evidence>
<evidence type="ECO:0000256" key="1">
    <source>
        <dbReference type="SAM" id="MobiDB-lite"/>
    </source>
</evidence>
<dbReference type="OrthoDB" id="5860380at2759"/>
<proteinExistence type="predicted"/>
<feature type="compositionally biased region" description="Basic and acidic residues" evidence="1">
    <location>
        <begin position="111"/>
        <end position="145"/>
    </location>
</feature>
<evidence type="ECO:0000313" key="2">
    <source>
        <dbReference type="EMBL" id="CAD6198899.1"/>
    </source>
</evidence>
<dbReference type="Proteomes" id="UP000835052">
    <property type="component" value="Unassembled WGS sequence"/>
</dbReference>